<comment type="subcellular location">
    <subcellularLocation>
        <location evidence="1 9">Cell inner membrane</location>
        <topology evidence="1 9">Multi-pass membrane protein</topology>
    </subcellularLocation>
</comment>
<feature type="transmembrane region" description="Helical" evidence="9">
    <location>
        <begin position="85"/>
        <end position="105"/>
    </location>
</feature>
<dbReference type="Proteomes" id="UP000584642">
    <property type="component" value="Unassembled WGS sequence"/>
</dbReference>
<evidence type="ECO:0000313" key="12">
    <source>
        <dbReference type="Proteomes" id="UP000584642"/>
    </source>
</evidence>
<keyword evidence="2 9" id="KW-0813">Transport</keyword>
<dbReference type="Pfam" id="PF04290">
    <property type="entry name" value="DctQ"/>
    <property type="match status" value="1"/>
</dbReference>
<organism evidence="11 12">
    <name type="scientific">Azospirillum oleiclasticum</name>
    <dbReference type="NCBI Taxonomy" id="2735135"/>
    <lineage>
        <taxon>Bacteria</taxon>
        <taxon>Pseudomonadati</taxon>
        <taxon>Pseudomonadota</taxon>
        <taxon>Alphaproteobacteria</taxon>
        <taxon>Rhodospirillales</taxon>
        <taxon>Azospirillaceae</taxon>
        <taxon>Azospirillum</taxon>
    </lineage>
</organism>
<dbReference type="EMBL" id="JABFDB010000001">
    <property type="protein sequence ID" value="NYZ18974.1"/>
    <property type="molecule type" value="Genomic_DNA"/>
</dbReference>
<gene>
    <name evidence="11" type="ORF">HND93_04560</name>
</gene>
<dbReference type="InterPro" id="IPR055348">
    <property type="entry name" value="DctQ"/>
</dbReference>
<comment type="function">
    <text evidence="9">Part of the tripartite ATP-independent periplasmic (TRAP) transport system.</text>
</comment>
<comment type="similarity">
    <text evidence="8 9">Belongs to the TRAP transporter small permease family.</text>
</comment>
<keyword evidence="7 9" id="KW-0472">Membrane</keyword>
<evidence type="ECO:0000259" key="10">
    <source>
        <dbReference type="Pfam" id="PF04290"/>
    </source>
</evidence>
<dbReference type="InterPro" id="IPR007387">
    <property type="entry name" value="TRAP_DctQ"/>
</dbReference>
<feature type="transmembrane region" description="Helical" evidence="9">
    <location>
        <begin position="14"/>
        <end position="35"/>
    </location>
</feature>
<keyword evidence="3" id="KW-1003">Cell membrane</keyword>
<keyword evidence="12" id="KW-1185">Reference proteome</keyword>
<accession>A0ABX2T3T2</accession>
<comment type="subunit">
    <text evidence="9">The complex comprises the extracytoplasmic solute receptor protein and the two transmembrane proteins.</text>
</comment>
<dbReference type="PANTHER" id="PTHR35011:SF2">
    <property type="entry name" value="2,3-DIKETO-L-GULONATE TRAP TRANSPORTER SMALL PERMEASE PROTEIN YIAM"/>
    <property type="match status" value="1"/>
</dbReference>
<name>A0ABX2T3T2_9PROT</name>
<comment type="caution">
    <text evidence="9">Lacks conserved residue(s) required for the propagation of feature annotation.</text>
</comment>
<reference evidence="11 12" key="1">
    <citation type="submission" date="2020-05" db="EMBL/GenBank/DDBJ databases">
        <title>Azospirillum oleiclasticum sp. nov, a nitrogen-fixing and heavy crude oil-emulsifying bacterium isolated from the crude oil of Yumen Oilfield.</title>
        <authorList>
            <person name="Wu D."/>
            <person name="Cai M."/>
            <person name="Zhang X."/>
        </authorList>
    </citation>
    <scope>NUCLEOTIDE SEQUENCE [LARGE SCALE GENOMIC DNA]</scope>
    <source>
        <strain evidence="11 12">ROY-1-1-2</strain>
    </source>
</reference>
<evidence type="ECO:0000256" key="1">
    <source>
        <dbReference type="ARBA" id="ARBA00004429"/>
    </source>
</evidence>
<evidence type="ECO:0000256" key="2">
    <source>
        <dbReference type="ARBA" id="ARBA00022448"/>
    </source>
</evidence>
<feature type="domain" description="Tripartite ATP-independent periplasmic transporters DctQ component" evidence="10">
    <location>
        <begin position="23"/>
        <end position="153"/>
    </location>
</feature>
<keyword evidence="6 9" id="KW-1133">Transmembrane helix</keyword>
<sequence length="170" mass="19716">MTLLRWIDRNGERVLLLIFYTMIVMVIGVEVLRRFLLSYSSLWGEEVARYCLIYLIWVGASHAVRTRTHIRIDIIFELLPKRHHVWLFVFGEIATIIFAAFAFYLSMNPILTSLQYGAVTEGLRISRAFALVAVPLGFAMTEFRLVQNLIRDLSDHFAGREVYAGKKLFE</sequence>
<evidence type="ECO:0000313" key="11">
    <source>
        <dbReference type="EMBL" id="NYZ18974.1"/>
    </source>
</evidence>
<dbReference type="PANTHER" id="PTHR35011">
    <property type="entry name" value="2,3-DIKETO-L-GULONATE TRAP TRANSPORTER SMALL PERMEASE PROTEIN YIAM"/>
    <property type="match status" value="1"/>
</dbReference>
<keyword evidence="4 9" id="KW-0997">Cell inner membrane</keyword>
<evidence type="ECO:0000256" key="5">
    <source>
        <dbReference type="ARBA" id="ARBA00022692"/>
    </source>
</evidence>
<feature type="transmembrane region" description="Helical" evidence="9">
    <location>
        <begin position="47"/>
        <end position="64"/>
    </location>
</feature>
<evidence type="ECO:0000256" key="4">
    <source>
        <dbReference type="ARBA" id="ARBA00022519"/>
    </source>
</evidence>
<proteinExistence type="inferred from homology"/>
<keyword evidence="5 9" id="KW-0812">Transmembrane</keyword>
<comment type="caution">
    <text evidence="11">The sequence shown here is derived from an EMBL/GenBank/DDBJ whole genome shotgun (WGS) entry which is preliminary data.</text>
</comment>
<evidence type="ECO:0000256" key="7">
    <source>
        <dbReference type="ARBA" id="ARBA00023136"/>
    </source>
</evidence>
<protein>
    <recommendedName>
        <fullName evidence="9">TRAP transporter small permease protein</fullName>
    </recommendedName>
</protein>
<evidence type="ECO:0000256" key="9">
    <source>
        <dbReference type="RuleBase" id="RU369079"/>
    </source>
</evidence>
<evidence type="ECO:0000256" key="3">
    <source>
        <dbReference type="ARBA" id="ARBA00022475"/>
    </source>
</evidence>
<evidence type="ECO:0000256" key="8">
    <source>
        <dbReference type="ARBA" id="ARBA00038436"/>
    </source>
</evidence>
<evidence type="ECO:0000256" key="6">
    <source>
        <dbReference type="ARBA" id="ARBA00022989"/>
    </source>
</evidence>